<dbReference type="GeneID" id="77676936"/>
<dbReference type="Proteomes" id="UP000054524">
    <property type="component" value="Unassembled WGS sequence"/>
</dbReference>
<proteinExistence type="predicted"/>
<reference evidence="2 3" key="1">
    <citation type="journal article" date="2014" name="Genome Announc.">
        <title>Genome Sequence of the Microsporidian Species Nematocida sp1 Strain ERTm6 (ATCC PRA-372).</title>
        <authorList>
            <person name="Bakowski M.A."/>
            <person name="Priest M."/>
            <person name="Young S."/>
            <person name="Cuomo C.A."/>
            <person name="Troemel E.R."/>
        </authorList>
    </citation>
    <scope>NUCLEOTIDE SEQUENCE [LARGE SCALE GENOMIC DNA]</scope>
    <source>
        <strain evidence="2 3">ERTm6</strain>
    </source>
</reference>
<keyword evidence="1" id="KW-0175">Coiled coil</keyword>
<accession>A0A086J1F5</accession>
<organism evidence="2 3">
    <name type="scientific">Nematocida ausubeli (strain ATCC PRA-371 / ERTm2)</name>
    <name type="common">Nematode killer fungus</name>
    <dbReference type="NCBI Taxonomy" id="1913371"/>
    <lineage>
        <taxon>Eukaryota</taxon>
        <taxon>Fungi</taxon>
        <taxon>Fungi incertae sedis</taxon>
        <taxon>Microsporidia</taxon>
        <taxon>Nematocida</taxon>
    </lineage>
</organism>
<name>A0A086J1F5_NEMA1</name>
<comment type="caution">
    <text evidence="2">The sequence shown here is derived from an EMBL/GenBank/DDBJ whole genome shotgun (WGS) entry which is preliminary data.</text>
</comment>
<protein>
    <submittedName>
        <fullName evidence="2">Uncharacterized protein</fullName>
    </submittedName>
</protein>
<dbReference type="HOGENOM" id="CLU_009683_0_0_1"/>
<sequence length="1065" mass="124624">MGLDIKLESKEVAKKELRIHRIKQEEKRRDTRRAKMCMLIGLAILCHLWDRILTVDGLRSVYIMADHINEETDSLNSKIKPVLREEASDIALMHSKRFFSPEIKIEHSITVTKDDSEDNSEKNVPKHPIYTYTRNHRQDRVHLILPYEGVLLKYKRAYFTTLLELFPSMHGYVSIWSDREDSFFSFINRVDVKEHKHKILASLLLLAEGIDVPLAISESESRTVLFLKKADEGGEHFRLNMNVVVKTGKNAESLDVFKRVLQKKAIDVVRFFIQNRENRVFTKEENSSEPFLYKQFEKVQFVNSPAFLIQTYIRHCLESTEEIALFIQTVRDLLSEYMGQKKANSKKKQRIKTLAMQAKRMFSRCFMSRKKRPNDSQFMDAPHQIKETLYTYYYIQSTTDLLYLEPVADVVPVPMKMNSLLSLCLKTMGLCLPAGENSINNGILEPIAGFTDYCETVLLGLFCTIAYNPKENIFTVDHINSASKQLKSFFRKHKYMYGAVSKKMHDDWNQVVGGLSNQNIQYMRPDRNQLVQGIINMLHVIKEIAGVGDTVQIDEFRERLKRIEEEQKVQEVKLIYRKLTKDANNTEEKKNEMKLQILGVIDVKRLNKIRVLDEKLRKEKNRKEADEIKREIHELMDIDLLYKSYTEQEEVLKTELENNIKEYLTEVITKIAIAKDVTISIDFMFKKTVKESCSDAFADLTIFYGHASYRHSFKAFFRYNPKVIEVECSITSNGFDAPCRLENKIPGVFERKTPILEIYELKRSRRYKRIKMIGATLFYVDITRDLDINLLDILMHIPKHKIYIIWALLLHAIDRNLDSDHPFVRLVDNLLESARFMRIDQKNEMFMLLSLISVDKYYPHITIDEHAYGNEEYFAEVIENLLELANSATLVSRKVCADIITKLMIKLLRTFRRDNVYSELKCFARRLSNRLGIPRRSLFAKILTLDGTTMEYITKIAQFAQGMGNEDPADGCKGYINVFLMCIIQNTIEYRCNYWQAIVKGCYDLIDVTELRKRNFSDLSLLFRRATGLLPVFRFIKPIVCVEHDAESVERFRSIEELFNELVHW</sequence>
<evidence type="ECO:0000313" key="3">
    <source>
        <dbReference type="Proteomes" id="UP000054524"/>
    </source>
</evidence>
<evidence type="ECO:0000256" key="1">
    <source>
        <dbReference type="SAM" id="Coils"/>
    </source>
</evidence>
<keyword evidence="3" id="KW-1185">Reference proteome</keyword>
<dbReference type="RefSeq" id="XP_052904528.1">
    <property type="nucleotide sequence ID" value="XM_053049578.1"/>
</dbReference>
<feature type="coiled-coil region" evidence="1">
    <location>
        <begin position="553"/>
        <end position="666"/>
    </location>
</feature>
<dbReference type="EMBL" id="AKIJ01000004">
    <property type="protein sequence ID" value="KFG25973.1"/>
    <property type="molecule type" value="Genomic_DNA"/>
</dbReference>
<gene>
    <name evidence="2" type="ORF">NESG_01963</name>
</gene>
<dbReference type="AlphaFoldDB" id="A0A086J1F5"/>
<evidence type="ECO:0000313" key="2">
    <source>
        <dbReference type="EMBL" id="KFG25973.1"/>
    </source>
</evidence>